<dbReference type="SUPFAM" id="SSF56112">
    <property type="entry name" value="Protein kinase-like (PK-like)"/>
    <property type="match status" value="1"/>
</dbReference>
<dbReference type="PANTHER" id="PTHR21310">
    <property type="entry name" value="AMINOGLYCOSIDE PHOSPHOTRANSFERASE-RELATED-RELATED"/>
    <property type="match status" value="1"/>
</dbReference>
<dbReference type="InterPro" id="IPR011009">
    <property type="entry name" value="Kinase-like_dom_sf"/>
</dbReference>
<dbReference type="AlphaFoldDB" id="A0A284R149"/>
<name>A0A284R149_ARMOS</name>
<organism evidence="2 3">
    <name type="scientific">Armillaria ostoyae</name>
    <name type="common">Armillaria root rot fungus</name>
    <dbReference type="NCBI Taxonomy" id="47428"/>
    <lineage>
        <taxon>Eukaryota</taxon>
        <taxon>Fungi</taxon>
        <taxon>Dikarya</taxon>
        <taxon>Basidiomycota</taxon>
        <taxon>Agaricomycotina</taxon>
        <taxon>Agaricomycetes</taxon>
        <taxon>Agaricomycetidae</taxon>
        <taxon>Agaricales</taxon>
        <taxon>Marasmiineae</taxon>
        <taxon>Physalacriaceae</taxon>
        <taxon>Armillaria</taxon>
    </lineage>
</organism>
<protein>
    <recommendedName>
        <fullName evidence="1">Aminoglycoside phosphotransferase domain-containing protein</fullName>
    </recommendedName>
</protein>
<gene>
    <name evidence="2" type="ORF">ARMOST_05780</name>
</gene>
<dbReference type="EMBL" id="FUEG01000003">
    <property type="protein sequence ID" value="SJL02453.1"/>
    <property type="molecule type" value="Genomic_DNA"/>
</dbReference>
<reference evidence="3" key="1">
    <citation type="journal article" date="2017" name="Nat. Ecol. Evol.">
        <title>Genome expansion and lineage-specific genetic innovations in the forest pathogenic fungi Armillaria.</title>
        <authorList>
            <person name="Sipos G."/>
            <person name="Prasanna A.N."/>
            <person name="Walter M.C."/>
            <person name="O'Connor E."/>
            <person name="Balint B."/>
            <person name="Krizsan K."/>
            <person name="Kiss B."/>
            <person name="Hess J."/>
            <person name="Varga T."/>
            <person name="Slot J."/>
            <person name="Riley R."/>
            <person name="Boka B."/>
            <person name="Rigling D."/>
            <person name="Barry K."/>
            <person name="Lee J."/>
            <person name="Mihaltcheva S."/>
            <person name="LaButti K."/>
            <person name="Lipzen A."/>
            <person name="Waldron R."/>
            <person name="Moloney N.M."/>
            <person name="Sperisen C."/>
            <person name="Kredics L."/>
            <person name="Vagvoelgyi C."/>
            <person name="Patrignani A."/>
            <person name="Fitzpatrick D."/>
            <person name="Nagy I."/>
            <person name="Doyle S."/>
            <person name="Anderson J.B."/>
            <person name="Grigoriev I.V."/>
            <person name="Gueldener U."/>
            <person name="Muensterkoetter M."/>
            <person name="Nagy L.G."/>
        </authorList>
    </citation>
    <scope>NUCLEOTIDE SEQUENCE [LARGE SCALE GENOMIC DNA]</scope>
    <source>
        <strain evidence="3">C18/9</strain>
    </source>
</reference>
<dbReference type="Proteomes" id="UP000219338">
    <property type="component" value="Unassembled WGS sequence"/>
</dbReference>
<accession>A0A284R149</accession>
<dbReference type="InterPro" id="IPR051678">
    <property type="entry name" value="AGP_Transferase"/>
</dbReference>
<keyword evidence="3" id="KW-1185">Reference proteome</keyword>
<evidence type="ECO:0000259" key="1">
    <source>
        <dbReference type="Pfam" id="PF01636"/>
    </source>
</evidence>
<dbReference type="PANTHER" id="PTHR21310:SF58">
    <property type="entry name" value="AMINOGLYCOSIDE PHOSPHOTRANSFERASE DOMAIN-CONTAINING PROTEIN"/>
    <property type="match status" value="1"/>
</dbReference>
<feature type="domain" description="Aminoglycoside phosphotransferase" evidence="1">
    <location>
        <begin position="17"/>
        <end position="127"/>
    </location>
</feature>
<evidence type="ECO:0000313" key="2">
    <source>
        <dbReference type="EMBL" id="SJL02453.1"/>
    </source>
</evidence>
<proteinExistence type="predicted"/>
<dbReference type="STRING" id="47428.A0A284R149"/>
<dbReference type="OrthoDB" id="2906425at2759"/>
<dbReference type="InterPro" id="IPR002575">
    <property type="entry name" value="Aminoglycoside_PTrfase"/>
</dbReference>
<sequence>MTDRGYRNLNNSVLRLLLNALKDVPTADLENVLHKAYSTYTSMRRNVEKRLKGMYYIPIRYHWNAKIQELAALLMREDHRIVLTHGDFHPRNIIVTDEPDGVTTISGIIDWEMARLYPERWEILKAMNARALTDPSD</sequence>
<dbReference type="Pfam" id="PF01636">
    <property type="entry name" value="APH"/>
    <property type="match status" value="1"/>
</dbReference>
<evidence type="ECO:0000313" key="3">
    <source>
        <dbReference type="Proteomes" id="UP000219338"/>
    </source>
</evidence>
<dbReference type="Gene3D" id="3.90.1200.10">
    <property type="match status" value="1"/>
</dbReference>